<dbReference type="Gene3D" id="3.40.250.10">
    <property type="entry name" value="Rhodanese-like domain"/>
    <property type="match status" value="1"/>
</dbReference>
<dbReference type="Proteomes" id="UP000886058">
    <property type="component" value="Unassembled WGS sequence"/>
</dbReference>
<comment type="caution">
    <text evidence="3">The sequence shown here is derived from an EMBL/GenBank/DDBJ whole genome shotgun (WGS) entry which is preliminary data.</text>
</comment>
<dbReference type="InterPro" id="IPR036873">
    <property type="entry name" value="Rhodanese-like_dom_sf"/>
</dbReference>
<sequence>MKKIVSLVVTLLLVSTSLLHAASFDASQLPEKKRTISGKYLSAKGAYEMVTKAPAKVLFVDIRTPEENEYVGIADQVNLNIPYMLNDYSTWDAKKSRFQMSPNSAFTMKIADALAARGLKKNDPIILMCRSGDRSAPAADLLTKAGYTNVYSVYEGFEGDKDKQGHRTVNGWKNADLPWSYKLTKEKAYLTF</sequence>
<dbReference type="PANTHER" id="PTHR45431:SF3">
    <property type="entry name" value="RHODANESE-LIKE DOMAIN-CONTAINING PROTEIN 15, CHLOROPLASTIC"/>
    <property type="match status" value="1"/>
</dbReference>
<dbReference type="EMBL" id="DRSQ01000003">
    <property type="protein sequence ID" value="HHE31069.1"/>
    <property type="molecule type" value="Genomic_DNA"/>
</dbReference>
<dbReference type="SUPFAM" id="SSF52821">
    <property type="entry name" value="Rhodanese/Cell cycle control phosphatase"/>
    <property type="match status" value="1"/>
</dbReference>
<evidence type="ECO:0000259" key="2">
    <source>
        <dbReference type="PROSITE" id="PS50206"/>
    </source>
</evidence>
<dbReference type="Pfam" id="PF00581">
    <property type="entry name" value="Rhodanese"/>
    <property type="match status" value="1"/>
</dbReference>
<dbReference type="PANTHER" id="PTHR45431">
    <property type="entry name" value="RHODANESE-LIKE DOMAIN-CONTAINING PROTEIN 15, CHLOROPLASTIC"/>
    <property type="match status" value="1"/>
</dbReference>
<gene>
    <name evidence="3" type="ORF">ENL07_00130</name>
</gene>
<organism evidence="3">
    <name type="scientific">Chlorobaculum parvum</name>
    <dbReference type="NCBI Taxonomy" id="274539"/>
    <lineage>
        <taxon>Bacteria</taxon>
        <taxon>Pseudomonadati</taxon>
        <taxon>Chlorobiota</taxon>
        <taxon>Chlorobiia</taxon>
        <taxon>Chlorobiales</taxon>
        <taxon>Chlorobiaceae</taxon>
        <taxon>Chlorobaculum</taxon>
    </lineage>
</organism>
<feature type="signal peptide" evidence="1">
    <location>
        <begin position="1"/>
        <end position="21"/>
    </location>
</feature>
<accession>A0A7C5DCN6</accession>
<proteinExistence type="predicted"/>
<dbReference type="AlphaFoldDB" id="A0A7C5DCN6"/>
<feature type="domain" description="Rhodanese" evidence="2">
    <location>
        <begin position="53"/>
        <end position="169"/>
    </location>
</feature>
<keyword evidence="1" id="KW-0732">Signal</keyword>
<dbReference type="InterPro" id="IPR052367">
    <property type="entry name" value="Thiosulfate_ST/Rhodanese-like"/>
</dbReference>
<name>A0A7C5DCN6_9CHLB</name>
<dbReference type="InterPro" id="IPR001763">
    <property type="entry name" value="Rhodanese-like_dom"/>
</dbReference>
<dbReference type="SMART" id="SM00450">
    <property type="entry name" value="RHOD"/>
    <property type="match status" value="1"/>
</dbReference>
<evidence type="ECO:0000313" key="3">
    <source>
        <dbReference type="EMBL" id="HHE31069.1"/>
    </source>
</evidence>
<dbReference type="PROSITE" id="PS50206">
    <property type="entry name" value="RHODANESE_3"/>
    <property type="match status" value="1"/>
</dbReference>
<protein>
    <submittedName>
        <fullName evidence="3">Sulfurtransferase</fullName>
    </submittedName>
</protein>
<evidence type="ECO:0000256" key="1">
    <source>
        <dbReference type="SAM" id="SignalP"/>
    </source>
</evidence>
<feature type="chain" id="PRO_5027930697" evidence="1">
    <location>
        <begin position="22"/>
        <end position="192"/>
    </location>
</feature>
<reference evidence="3" key="1">
    <citation type="journal article" date="2020" name="mSystems">
        <title>Genome- and Community-Level Interaction Insights into Carbon Utilization and Element Cycling Functions of Hydrothermarchaeota in Hydrothermal Sediment.</title>
        <authorList>
            <person name="Zhou Z."/>
            <person name="Liu Y."/>
            <person name="Xu W."/>
            <person name="Pan J."/>
            <person name="Luo Z.H."/>
            <person name="Li M."/>
        </authorList>
    </citation>
    <scope>NUCLEOTIDE SEQUENCE [LARGE SCALE GENOMIC DNA]</scope>
    <source>
        <strain evidence="3">HyVt-633</strain>
    </source>
</reference>